<evidence type="ECO:0000313" key="2">
    <source>
        <dbReference type="Ensembl" id="ENSPMGP00000014960.1"/>
    </source>
</evidence>
<dbReference type="Gene3D" id="3.10.100.10">
    <property type="entry name" value="Mannose-Binding Protein A, subunit A"/>
    <property type="match status" value="1"/>
</dbReference>
<dbReference type="SMART" id="SM00034">
    <property type="entry name" value="CLECT"/>
    <property type="match status" value="1"/>
</dbReference>
<dbReference type="Ensembl" id="ENSPMGT00000015946.1">
    <property type="protein sequence ID" value="ENSPMGP00000014960.1"/>
    <property type="gene ID" value="ENSPMGG00000012258.1"/>
</dbReference>
<dbReference type="InterPro" id="IPR016186">
    <property type="entry name" value="C-type_lectin-like/link_sf"/>
</dbReference>
<dbReference type="PANTHER" id="PTHR45784:SF3">
    <property type="entry name" value="C-TYPE LECTIN DOMAIN FAMILY 4 MEMBER K-LIKE-RELATED"/>
    <property type="match status" value="1"/>
</dbReference>
<dbReference type="SUPFAM" id="SSF56436">
    <property type="entry name" value="C-type lectin-like"/>
    <property type="match status" value="1"/>
</dbReference>
<dbReference type="InterPro" id="IPR001304">
    <property type="entry name" value="C-type_lectin-like"/>
</dbReference>
<dbReference type="PANTHER" id="PTHR45784">
    <property type="entry name" value="C-TYPE LECTIN DOMAIN FAMILY 20 MEMBER A-RELATED"/>
    <property type="match status" value="1"/>
</dbReference>
<dbReference type="Proteomes" id="UP000261520">
    <property type="component" value="Unplaced"/>
</dbReference>
<evidence type="ECO:0000313" key="3">
    <source>
        <dbReference type="Proteomes" id="UP000261520"/>
    </source>
</evidence>
<protein>
    <recommendedName>
        <fullName evidence="1">C-type lectin domain-containing protein</fullName>
    </recommendedName>
</protein>
<keyword evidence="3" id="KW-1185">Reference proteome</keyword>
<organism evidence="2 3">
    <name type="scientific">Periophthalmus magnuspinnatus</name>
    <dbReference type="NCBI Taxonomy" id="409849"/>
    <lineage>
        <taxon>Eukaryota</taxon>
        <taxon>Metazoa</taxon>
        <taxon>Chordata</taxon>
        <taxon>Craniata</taxon>
        <taxon>Vertebrata</taxon>
        <taxon>Euteleostomi</taxon>
        <taxon>Actinopterygii</taxon>
        <taxon>Neopterygii</taxon>
        <taxon>Teleostei</taxon>
        <taxon>Neoteleostei</taxon>
        <taxon>Acanthomorphata</taxon>
        <taxon>Gobiaria</taxon>
        <taxon>Gobiiformes</taxon>
        <taxon>Gobioidei</taxon>
        <taxon>Gobiidae</taxon>
        <taxon>Oxudercinae</taxon>
        <taxon>Periophthalmus</taxon>
    </lineage>
</organism>
<dbReference type="AlphaFoldDB" id="A0A3B4AE41"/>
<reference evidence="2" key="1">
    <citation type="submission" date="2025-08" db="UniProtKB">
        <authorList>
            <consortium name="Ensembl"/>
        </authorList>
    </citation>
    <scope>IDENTIFICATION</scope>
</reference>
<proteinExistence type="predicted"/>
<dbReference type="STRING" id="409849.ENSPMGP00000014960"/>
<dbReference type="InterPro" id="IPR016187">
    <property type="entry name" value="CTDL_fold"/>
</dbReference>
<reference evidence="2" key="2">
    <citation type="submission" date="2025-09" db="UniProtKB">
        <authorList>
            <consortium name="Ensembl"/>
        </authorList>
    </citation>
    <scope>IDENTIFICATION</scope>
</reference>
<feature type="domain" description="C-type lectin" evidence="1">
    <location>
        <begin position="30"/>
        <end position="140"/>
    </location>
</feature>
<name>A0A3B4AE41_9GOBI</name>
<sequence length="155" mass="18065">KYTITPGDFTVLNNCIKGSQSFCMFLCFAHTERQFVFVDTPMDWTSAQTYCRQKYTDLVTVYDDQENQELTELAPNTNMNIWIGLRHKVNKWRWSMGDPPLSDNKYETIWAPTQPDNKFGDQHCAEVFAGTFTGVFDRECWLISRNPTNGLRKLD</sequence>
<accession>A0A3B4AE41</accession>
<dbReference type="PROSITE" id="PS50041">
    <property type="entry name" value="C_TYPE_LECTIN_2"/>
    <property type="match status" value="1"/>
</dbReference>
<dbReference type="Pfam" id="PF00059">
    <property type="entry name" value="Lectin_C"/>
    <property type="match status" value="1"/>
</dbReference>
<evidence type="ECO:0000259" key="1">
    <source>
        <dbReference type="PROSITE" id="PS50041"/>
    </source>
</evidence>